<accession>A0A934NIA5</accession>
<evidence type="ECO:0000256" key="1">
    <source>
        <dbReference type="SAM" id="Phobius"/>
    </source>
</evidence>
<evidence type="ECO:0000313" key="3">
    <source>
        <dbReference type="EMBL" id="MBJ7880858.1"/>
    </source>
</evidence>
<dbReference type="AlphaFoldDB" id="A0A934NIA5"/>
<dbReference type="InterPro" id="IPR025646">
    <property type="entry name" value="DUF4350"/>
</dbReference>
<keyword evidence="4" id="KW-1185">Reference proteome</keyword>
<keyword evidence="1" id="KW-0472">Membrane</keyword>
<name>A0A934NIA5_9FLAO</name>
<evidence type="ECO:0000313" key="4">
    <source>
        <dbReference type="Proteomes" id="UP000662373"/>
    </source>
</evidence>
<dbReference type="EMBL" id="JAEHJZ010000020">
    <property type="protein sequence ID" value="MBJ7880858.1"/>
    <property type="molecule type" value="Genomic_DNA"/>
</dbReference>
<sequence length="401" mass="46807">MNKTVITILVIFIAIITIAITIDHNNNRTVDWTENFNEKSIKPYGVSVFYKELPNLFKEQKLKTIYYTPYNYFYANSEEGNGDHIAAGNYLLIGNSDYLDVADVEELLIFAGQGNTLLMSDYTFPQKLLDTLQLTVDVIKNKDSISQLSFSDAALKSKNSNIDKSESAAYFSKIDIENFKTLGYANDNPNLINFLKIPFEDGSIYLHLEPKIFTNYNILTDERYRYTEGALSYLPDATIYFDSYTKYFNSQYGDAEEKSQLSWFLEQPSFKWAWYLTIILTLLFMVFNAKRRQRIIPIVKPLENTTVGFVKTISNLYYETEDHKNLIAKKFTYFLEKIRSDYNLDTTTLNEEFITKLSQKSGKKKETVQKTITFINWLRTKNEFSEETLLKLNKYIEEFYS</sequence>
<dbReference type="Proteomes" id="UP000662373">
    <property type="component" value="Unassembled WGS sequence"/>
</dbReference>
<organism evidence="3 4">
    <name type="scientific">Gelidibacter salicanalis</name>
    <dbReference type="NCBI Taxonomy" id="291193"/>
    <lineage>
        <taxon>Bacteria</taxon>
        <taxon>Pseudomonadati</taxon>
        <taxon>Bacteroidota</taxon>
        <taxon>Flavobacteriia</taxon>
        <taxon>Flavobacteriales</taxon>
        <taxon>Flavobacteriaceae</taxon>
        <taxon>Gelidibacter</taxon>
    </lineage>
</organism>
<comment type="caution">
    <text evidence="3">The sequence shown here is derived from an EMBL/GenBank/DDBJ whole genome shotgun (WGS) entry which is preliminary data.</text>
</comment>
<gene>
    <name evidence="3" type="ORF">JEM65_09385</name>
</gene>
<feature type="transmembrane region" description="Helical" evidence="1">
    <location>
        <begin position="272"/>
        <end position="289"/>
    </location>
</feature>
<protein>
    <recommendedName>
        <fullName evidence="2">DUF4350 domain-containing protein</fullName>
    </recommendedName>
</protein>
<dbReference type="RefSeq" id="WP_199598838.1">
    <property type="nucleotide sequence ID" value="NZ_JAEHJZ010000020.1"/>
</dbReference>
<evidence type="ECO:0000259" key="2">
    <source>
        <dbReference type="Pfam" id="PF14258"/>
    </source>
</evidence>
<reference evidence="3 4" key="1">
    <citation type="submission" date="2020-09" db="EMBL/GenBank/DDBJ databases">
        <title>Draft genome of Gelidibacter salicanalis PAMC21136.</title>
        <authorList>
            <person name="Park H."/>
        </authorList>
    </citation>
    <scope>NUCLEOTIDE SEQUENCE [LARGE SCALE GENOMIC DNA]</scope>
    <source>
        <strain evidence="3 4">PAMC21136</strain>
    </source>
</reference>
<keyword evidence="1" id="KW-1133">Transmembrane helix</keyword>
<feature type="domain" description="DUF4350" evidence="2">
    <location>
        <begin position="40"/>
        <end position="227"/>
    </location>
</feature>
<dbReference type="Pfam" id="PF14258">
    <property type="entry name" value="DUF4350"/>
    <property type="match status" value="1"/>
</dbReference>
<keyword evidence="1" id="KW-0812">Transmembrane</keyword>
<proteinExistence type="predicted"/>